<sequence length="207" mass="22008">MQRMMRVSTTHALGGIMRTRTAVAAVLLLATVGTACNSSGEPEKIRVTITRTVTASPGQKAAPKVDGALKMGAKQALDDEENNFHSTVQALEYQQPYKGPQPQAPQDFQGGDTWATVSVKVCNIRGGDISVSQFPWSLAYADGTSIEVTGSSGGDMPKPEYPMDKTVKPGRCAAGLIAFPVPSGKRPERLVYETEAGDLAEWAIPKA</sequence>
<dbReference type="InterPro" id="IPR029050">
    <property type="entry name" value="Immunoprotect_excell_Ig-like"/>
</dbReference>
<evidence type="ECO:0000313" key="5">
    <source>
        <dbReference type="Proteomes" id="UP001551189"/>
    </source>
</evidence>
<evidence type="ECO:0000313" key="4">
    <source>
        <dbReference type="EMBL" id="MEU6802507.1"/>
    </source>
</evidence>
<evidence type="ECO:0000256" key="1">
    <source>
        <dbReference type="ARBA" id="ARBA00022729"/>
    </source>
</evidence>
<keyword evidence="5" id="KW-1185">Reference proteome</keyword>
<gene>
    <name evidence="4" type="ORF">ABZ931_16040</name>
</gene>
<dbReference type="Proteomes" id="UP001551189">
    <property type="component" value="Unassembled WGS sequence"/>
</dbReference>
<proteinExistence type="predicted"/>
<keyword evidence="1 2" id="KW-0732">Signal</keyword>
<feature type="chain" id="PRO_5045532551" evidence="2">
    <location>
        <begin position="25"/>
        <end position="207"/>
    </location>
</feature>
<evidence type="ECO:0000259" key="3">
    <source>
        <dbReference type="Pfam" id="PF11611"/>
    </source>
</evidence>
<dbReference type="EMBL" id="JBEYXT010000062">
    <property type="protein sequence ID" value="MEU6802507.1"/>
    <property type="molecule type" value="Genomic_DNA"/>
</dbReference>
<feature type="domain" description="DUF4352" evidence="3">
    <location>
        <begin position="92"/>
        <end position="195"/>
    </location>
</feature>
<dbReference type="InterPro" id="IPR029051">
    <property type="entry name" value="DUF4352"/>
</dbReference>
<organism evidence="4 5">
    <name type="scientific">Streptomyces neyagawaensis</name>
    <dbReference type="NCBI Taxonomy" id="42238"/>
    <lineage>
        <taxon>Bacteria</taxon>
        <taxon>Bacillati</taxon>
        <taxon>Actinomycetota</taxon>
        <taxon>Actinomycetes</taxon>
        <taxon>Kitasatosporales</taxon>
        <taxon>Streptomycetaceae</taxon>
        <taxon>Streptomyces</taxon>
    </lineage>
</organism>
<evidence type="ECO:0000256" key="2">
    <source>
        <dbReference type="SAM" id="SignalP"/>
    </source>
</evidence>
<dbReference type="Gene3D" id="2.60.40.1240">
    <property type="match status" value="1"/>
</dbReference>
<feature type="signal peptide" evidence="2">
    <location>
        <begin position="1"/>
        <end position="24"/>
    </location>
</feature>
<comment type="caution">
    <text evidence="4">The sequence shown here is derived from an EMBL/GenBank/DDBJ whole genome shotgun (WGS) entry which is preliminary data.</text>
</comment>
<protein>
    <submittedName>
        <fullName evidence="4">DUF4352 domain-containing protein</fullName>
    </submittedName>
</protein>
<dbReference type="RefSeq" id="WP_359695912.1">
    <property type="nucleotide sequence ID" value="NZ_JBEYXT010000062.1"/>
</dbReference>
<reference evidence="4 5" key="1">
    <citation type="submission" date="2024-06" db="EMBL/GenBank/DDBJ databases">
        <title>The Natural Products Discovery Center: Release of the First 8490 Sequenced Strains for Exploring Actinobacteria Biosynthetic Diversity.</title>
        <authorList>
            <person name="Kalkreuter E."/>
            <person name="Kautsar S.A."/>
            <person name="Yang D."/>
            <person name="Bader C.D."/>
            <person name="Teijaro C.N."/>
            <person name="Fluegel L."/>
            <person name="Davis C.M."/>
            <person name="Simpson J.R."/>
            <person name="Lauterbach L."/>
            <person name="Steele A.D."/>
            <person name="Gui C."/>
            <person name="Meng S."/>
            <person name="Li G."/>
            <person name="Viehrig K."/>
            <person name="Ye F."/>
            <person name="Su P."/>
            <person name="Kiefer A.F."/>
            <person name="Nichols A."/>
            <person name="Cepeda A.J."/>
            <person name="Yan W."/>
            <person name="Fan B."/>
            <person name="Jiang Y."/>
            <person name="Adhikari A."/>
            <person name="Zheng C.-J."/>
            <person name="Schuster L."/>
            <person name="Cowan T.M."/>
            <person name="Smanski M.J."/>
            <person name="Chevrette M.G."/>
            <person name="De Carvalho L.P.S."/>
            <person name="Shen B."/>
        </authorList>
    </citation>
    <scope>NUCLEOTIDE SEQUENCE [LARGE SCALE GENOMIC DNA]</scope>
    <source>
        <strain evidence="4 5">NPDC046851</strain>
    </source>
</reference>
<accession>A0ABV3AZ96</accession>
<dbReference type="Pfam" id="PF11611">
    <property type="entry name" value="DUF4352"/>
    <property type="match status" value="1"/>
</dbReference>
<name>A0ABV3AZ96_9ACTN</name>